<dbReference type="GO" id="GO:0045490">
    <property type="term" value="P:pectin catabolic process"/>
    <property type="evidence" value="ECO:0007669"/>
    <property type="project" value="UniProtKB-UniRule"/>
</dbReference>
<dbReference type="EMBL" id="WOCE01000021">
    <property type="protein sequence ID" value="KAE9589581.1"/>
    <property type="molecule type" value="Genomic_DNA"/>
</dbReference>
<comment type="caution">
    <text evidence="11">The sequence shown here is derived from an EMBL/GenBank/DDBJ whole genome shotgun (WGS) entry which is preliminary data.</text>
</comment>
<sequence length="398" mass="45230">MRDVLTKSMHMSSNALAIIYGLSKALSDLNASNVTAHALLQDSEDQQVFNHDELIPSWVDGDSAVRRLLHTSSHKLKPHVVVAKDGSGKFKRINEALKMVPKKNQKPFIIYIRKGVYHEYVEVTKQMTHVVFVGDGRNKTRITGNKNFIDGINTYRTSTVVIQGDYFVGMNMGFENSAGPHKHEAVAIRVQADKSIFYKCSFDGYQDTLYAHTHRQFYRDCTISGTIDFIFGDAIAVFQNCTFILRKPLKNQSCIVTAQGRKERYQPSGIVIQGGSIISSHEYHSVRFKNKTYLARPWKNYSRTIFMDTYIDDLVQCDGYVPRQGPKGTFSTKDTCFYADYNNIVLGSNKSKLVKCHGIKKLTKQKASSFLPSKFFHEDDWIKVTRIPYQSGMGCNKH</sequence>
<name>A0A6A4NL12_LUPAL</name>
<keyword evidence="5" id="KW-0134">Cell wall</keyword>
<dbReference type="SUPFAM" id="SSF51126">
    <property type="entry name" value="Pectin lyase-like"/>
    <property type="match status" value="1"/>
</dbReference>
<dbReference type="PROSITE" id="PS00503">
    <property type="entry name" value="PECTINESTERASE_2"/>
    <property type="match status" value="1"/>
</dbReference>
<evidence type="ECO:0000256" key="7">
    <source>
        <dbReference type="ARBA" id="ARBA00023085"/>
    </source>
</evidence>
<dbReference type="FunFam" id="2.160.20.10:FF:000001">
    <property type="entry name" value="Pectinesterase"/>
    <property type="match status" value="1"/>
</dbReference>
<keyword evidence="5" id="KW-0964">Secreted</keyword>
<dbReference type="InterPro" id="IPR000070">
    <property type="entry name" value="Pectinesterase_cat"/>
</dbReference>
<evidence type="ECO:0000256" key="2">
    <source>
        <dbReference type="ARBA" id="ARBA00005184"/>
    </source>
</evidence>
<evidence type="ECO:0000313" key="11">
    <source>
        <dbReference type="EMBL" id="KAE9589581.1"/>
    </source>
</evidence>
<reference evidence="12" key="1">
    <citation type="journal article" date="2020" name="Nat. Commun.">
        <title>Genome sequence of the cluster root forming white lupin.</title>
        <authorList>
            <person name="Hufnagel B."/>
            <person name="Marques A."/>
            <person name="Soriano A."/>
            <person name="Marques L."/>
            <person name="Divol F."/>
            <person name="Doumas P."/>
            <person name="Sallet E."/>
            <person name="Mancinotti D."/>
            <person name="Carrere S."/>
            <person name="Marande W."/>
            <person name="Arribat S."/>
            <person name="Keller J."/>
            <person name="Huneau C."/>
            <person name="Blein T."/>
            <person name="Aime D."/>
            <person name="Laguerre M."/>
            <person name="Taylor J."/>
            <person name="Schubert V."/>
            <person name="Nelson M."/>
            <person name="Geu-Flores F."/>
            <person name="Crespi M."/>
            <person name="Gallardo-Guerrero K."/>
            <person name="Delaux P.-M."/>
            <person name="Salse J."/>
            <person name="Berges H."/>
            <person name="Guyot R."/>
            <person name="Gouzy J."/>
            <person name="Peret B."/>
        </authorList>
    </citation>
    <scope>NUCLEOTIDE SEQUENCE [LARGE SCALE GENOMIC DNA]</scope>
    <source>
        <strain evidence="12">cv. Amiga</strain>
    </source>
</reference>
<keyword evidence="7 9" id="KW-0063">Aspartyl esterase</keyword>
<comment type="similarity">
    <text evidence="3">In the N-terminal section; belongs to the PMEI family.</text>
</comment>
<dbReference type="InterPro" id="IPR033131">
    <property type="entry name" value="Pectinesterase_Asp_AS"/>
</dbReference>
<comment type="similarity">
    <text evidence="4">In the C-terminal section; belongs to the pectinesterase family.</text>
</comment>
<dbReference type="UniPathway" id="UPA00545">
    <property type="reaction ID" value="UER00823"/>
</dbReference>
<protein>
    <recommendedName>
        <fullName evidence="9">Pectinesterase</fullName>
        <ecNumber evidence="9">3.1.1.11</ecNumber>
    </recommendedName>
</protein>
<evidence type="ECO:0000256" key="8">
    <source>
        <dbReference type="PROSITE-ProRule" id="PRU10040"/>
    </source>
</evidence>
<evidence type="ECO:0000256" key="6">
    <source>
        <dbReference type="ARBA" id="ARBA00022801"/>
    </source>
</evidence>
<comment type="catalytic activity">
    <reaction evidence="9">
        <text>[(1-&gt;4)-alpha-D-galacturonosyl methyl ester](n) + n H2O = [(1-&gt;4)-alpha-D-galacturonosyl](n) + n methanol + n H(+)</text>
        <dbReference type="Rhea" id="RHEA:22380"/>
        <dbReference type="Rhea" id="RHEA-COMP:14570"/>
        <dbReference type="Rhea" id="RHEA-COMP:14573"/>
        <dbReference type="ChEBI" id="CHEBI:15377"/>
        <dbReference type="ChEBI" id="CHEBI:15378"/>
        <dbReference type="ChEBI" id="CHEBI:17790"/>
        <dbReference type="ChEBI" id="CHEBI:140522"/>
        <dbReference type="ChEBI" id="CHEBI:140523"/>
        <dbReference type="EC" id="3.1.1.11"/>
    </reaction>
</comment>
<comment type="subcellular location">
    <subcellularLocation>
        <location evidence="1">Secreted</location>
        <location evidence="1">Cell wall</location>
    </subcellularLocation>
</comment>
<evidence type="ECO:0000256" key="3">
    <source>
        <dbReference type="ARBA" id="ARBA00006027"/>
    </source>
</evidence>
<dbReference type="Gene3D" id="2.160.20.10">
    <property type="entry name" value="Single-stranded right-handed beta-helix, Pectin lyase-like"/>
    <property type="match status" value="1"/>
</dbReference>
<organism evidence="11 12">
    <name type="scientific">Lupinus albus</name>
    <name type="common">White lupine</name>
    <name type="synonym">Lupinus termis</name>
    <dbReference type="NCBI Taxonomy" id="3870"/>
    <lineage>
        <taxon>Eukaryota</taxon>
        <taxon>Viridiplantae</taxon>
        <taxon>Streptophyta</taxon>
        <taxon>Embryophyta</taxon>
        <taxon>Tracheophyta</taxon>
        <taxon>Spermatophyta</taxon>
        <taxon>Magnoliopsida</taxon>
        <taxon>eudicotyledons</taxon>
        <taxon>Gunneridae</taxon>
        <taxon>Pentapetalae</taxon>
        <taxon>rosids</taxon>
        <taxon>fabids</taxon>
        <taxon>Fabales</taxon>
        <taxon>Fabaceae</taxon>
        <taxon>Papilionoideae</taxon>
        <taxon>50 kb inversion clade</taxon>
        <taxon>genistoids sensu lato</taxon>
        <taxon>core genistoids</taxon>
        <taxon>Genisteae</taxon>
        <taxon>Lupinus</taxon>
    </lineage>
</organism>
<keyword evidence="12" id="KW-1185">Reference proteome</keyword>
<dbReference type="PANTHER" id="PTHR31707">
    <property type="entry name" value="PECTINESTERASE"/>
    <property type="match status" value="1"/>
</dbReference>
<dbReference type="Pfam" id="PF01095">
    <property type="entry name" value="Pectinesterase"/>
    <property type="match status" value="1"/>
</dbReference>
<evidence type="ECO:0000259" key="10">
    <source>
        <dbReference type="Pfam" id="PF01095"/>
    </source>
</evidence>
<evidence type="ECO:0000256" key="9">
    <source>
        <dbReference type="RuleBase" id="RU000589"/>
    </source>
</evidence>
<feature type="active site" evidence="8">
    <location>
        <position position="228"/>
    </location>
</feature>
<evidence type="ECO:0000256" key="5">
    <source>
        <dbReference type="ARBA" id="ARBA00022512"/>
    </source>
</evidence>
<evidence type="ECO:0000256" key="4">
    <source>
        <dbReference type="ARBA" id="ARBA00007786"/>
    </source>
</evidence>
<accession>A0A6A4NL12</accession>
<comment type="pathway">
    <text evidence="2 9">Glycan metabolism; pectin degradation; 2-dehydro-3-deoxy-D-gluconate from pectin: step 1/5.</text>
</comment>
<feature type="domain" description="Pectinesterase catalytic" evidence="10">
    <location>
        <begin position="79"/>
        <end position="377"/>
    </location>
</feature>
<dbReference type="AlphaFoldDB" id="A0A6A4NL12"/>
<proteinExistence type="inferred from homology"/>
<dbReference type="Proteomes" id="UP000447434">
    <property type="component" value="Chromosome 21"/>
</dbReference>
<dbReference type="GO" id="GO:0042545">
    <property type="term" value="P:cell wall modification"/>
    <property type="evidence" value="ECO:0007669"/>
    <property type="project" value="UniProtKB-UniRule"/>
</dbReference>
<dbReference type="OrthoDB" id="2019149at2759"/>
<evidence type="ECO:0000313" key="12">
    <source>
        <dbReference type="Proteomes" id="UP000447434"/>
    </source>
</evidence>
<dbReference type="InterPro" id="IPR011050">
    <property type="entry name" value="Pectin_lyase_fold/virulence"/>
</dbReference>
<dbReference type="GO" id="GO:0030599">
    <property type="term" value="F:pectinesterase activity"/>
    <property type="evidence" value="ECO:0007669"/>
    <property type="project" value="UniProtKB-UniRule"/>
</dbReference>
<dbReference type="InterPro" id="IPR012334">
    <property type="entry name" value="Pectin_lyas_fold"/>
</dbReference>
<dbReference type="EC" id="3.1.1.11" evidence="9"/>
<evidence type="ECO:0000256" key="1">
    <source>
        <dbReference type="ARBA" id="ARBA00004191"/>
    </source>
</evidence>
<keyword evidence="6 9" id="KW-0378">Hydrolase</keyword>
<gene>
    <name evidence="11" type="ORF">Lalb_Chr21g0310521</name>
</gene>